<feature type="transmembrane region" description="Helical" evidence="5">
    <location>
        <begin position="71"/>
        <end position="93"/>
    </location>
</feature>
<gene>
    <name evidence="7" type="ORF">C8P70_12013</name>
</gene>
<dbReference type="EMBL" id="SOAG01000020">
    <property type="protein sequence ID" value="TDS56520.1"/>
    <property type="molecule type" value="Genomic_DNA"/>
</dbReference>
<evidence type="ECO:0000256" key="2">
    <source>
        <dbReference type="ARBA" id="ARBA00022692"/>
    </source>
</evidence>
<proteinExistence type="predicted"/>
<dbReference type="Proteomes" id="UP000295215">
    <property type="component" value="Unassembled WGS sequence"/>
</dbReference>
<dbReference type="Pfam" id="PF07291">
    <property type="entry name" value="MauE"/>
    <property type="match status" value="1"/>
</dbReference>
<comment type="caution">
    <text evidence="7">The sequence shown here is derived from an EMBL/GenBank/DDBJ whole genome shotgun (WGS) entry which is preliminary data.</text>
</comment>
<feature type="transmembrane region" description="Helical" evidence="5">
    <location>
        <begin position="39"/>
        <end position="64"/>
    </location>
</feature>
<protein>
    <submittedName>
        <fullName evidence="7">Methylamine utilization protein MauE</fullName>
    </submittedName>
</protein>
<feature type="transmembrane region" description="Helical" evidence="5">
    <location>
        <begin position="7"/>
        <end position="27"/>
    </location>
</feature>
<reference evidence="7 8" key="1">
    <citation type="submission" date="2019-03" db="EMBL/GenBank/DDBJ databases">
        <title>Genomic Encyclopedia of Archaeal and Bacterial Type Strains, Phase II (KMG-II): from individual species to whole genera.</title>
        <authorList>
            <person name="Goeker M."/>
        </authorList>
    </citation>
    <scope>NUCLEOTIDE SEQUENCE [LARGE SCALE GENOMIC DNA]</scope>
    <source>
        <strain evidence="7 8">DSM 28213</strain>
    </source>
</reference>
<evidence type="ECO:0000313" key="8">
    <source>
        <dbReference type="Proteomes" id="UP000295215"/>
    </source>
</evidence>
<name>A0A4R7ERY2_9FLAO</name>
<evidence type="ECO:0000259" key="6">
    <source>
        <dbReference type="Pfam" id="PF07291"/>
    </source>
</evidence>
<accession>A0A4R7ERY2</accession>
<evidence type="ECO:0000256" key="1">
    <source>
        <dbReference type="ARBA" id="ARBA00004141"/>
    </source>
</evidence>
<evidence type="ECO:0000256" key="5">
    <source>
        <dbReference type="SAM" id="Phobius"/>
    </source>
</evidence>
<comment type="subcellular location">
    <subcellularLocation>
        <location evidence="1">Membrane</location>
        <topology evidence="1">Multi-pass membrane protein</topology>
    </subcellularLocation>
</comment>
<evidence type="ECO:0000256" key="4">
    <source>
        <dbReference type="ARBA" id="ARBA00023136"/>
    </source>
</evidence>
<dbReference type="GO" id="GO:0016020">
    <property type="term" value="C:membrane"/>
    <property type="evidence" value="ECO:0007669"/>
    <property type="project" value="UniProtKB-SubCell"/>
</dbReference>
<keyword evidence="8" id="KW-1185">Reference proteome</keyword>
<feature type="transmembrane region" description="Helical" evidence="5">
    <location>
        <begin position="137"/>
        <end position="157"/>
    </location>
</feature>
<feature type="domain" description="Methylamine utilisation protein MauE" evidence="6">
    <location>
        <begin position="1"/>
        <end position="128"/>
    </location>
</feature>
<dbReference type="InterPro" id="IPR009908">
    <property type="entry name" value="Methylamine_util_MauE"/>
</dbReference>
<dbReference type="RefSeq" id="WP_133713032.1">
    <property type="nucleotide sequence ID" value="NZ_SOAG01000020.1"/>
</dbReference>
<dbReference type="GO" id="GO:0030416">
    <property type="term" value="P:methylamine metabolic process"/>
    <property type="evidence" value="ECO:0007669"/>
    <property type="project" value="InterPro"/>
</dbReference>
<sequence length="486" mass="56046">MKLTVTFIRYFLIVLWVYASVSKLITFDEFQVQLAQSPLLSAYAVPVSYVVIIAELSIAVLLCVRRSLLIGLYLSFGLMTAFSVYIYLILNYSDFVPCSCGGILEKMGWKEHFWFNITVCLLILLAIIFTDIFKKRMLILSSVLLVLSAGMVTVLFLQSEYNIKDGGFTRNFISQKLEEDKALDLNIKAYYIAGSYEKKIYLGNYNKPFNVAVVDKNMRKKHDYKVDIDRKDIPFHSIKLRVLHPYFYLGDGISAVLLRGALGKWNAKTISYRQTHFTDFIPVDSTRFVVKGYSKKSGQNILGVLHTHKDGQVLESHQELLEKQIDGVFDTDGILNYSLEQQKAVYTYFYRNQYLVTDANLNLLHRVNTIDTTSIAQIKVSKLKNGEHKMSAPPQTINKKVVVHRNLLFNISNSIGKSESKSMWKQAVIVDVYDFVKQAYIGSFYVYHRGEHKLSDMLVTDHYLYGLFDRELVRFILPEQLRERIY</sequence>
<evidence type="ECO:0000256" key="3">
    <source>
        <dbReference type="ARBA" id="ARBA00022989"/>
    </source>
</evidence>
<dbReference type="OrthoDB" id="673785at2"/>
<dbReference type="AlphaFoldDB" id="A0A4R7ERY2"/>
<organism evidence="7 8">
    <name type="scientific">Myroides indicus</name>
    <dbReference type="NCBI Taxonomy" id="1323422"/>
    <lineage>
        <taxon>Bacteria</taxon>
        <taxon>Pseudomonadati</taxon>
        <taxon>Bacteroidota</taxon>
        <taxon>Flavobacteriia</taxon>
        <taxon>Flavobacteriales</taxon>
        <taxon>Flavobacteriaceae</taxon>
        <taxon>Myroides</taxon>
    </lineage>
</organism>
<keyword evidence="2 5" id="KW-0812">Transmembrane</keyword>
<keyword evidence="4 5" id="KW-0472">Membrane</keyword>
<keyword evidence="3 5" id="KW-1133">Transmembrane helix</keyword>
<feature type="transmembrane region" description="Helical" evidence="5">
    <location>
        <begin position="113"/>
        <end position="130"/>
    </location>
</feature>
<evidence type="ECO:0000313" key="7">
    <source>
        <dbReference type="EMBL" id="TDS56520.1"/>
    </source>
</evidence>